<dbReference type="Gene3D" id="3.30.1330.40">
    <property type="entry name" value="RutC-like"/>
    <property type="match status" value="1"/>
</dbReference>
<proteinExistence type="predicted"/>
<dbReference type="InterPro" id="IPR006175">
    <property type="entry name" value="YjgF/YER057c/UK114"/>
</dbReference>
<dbReference type="PANTHER" id="PTHR43857">
    <property type="entry name" value="BLR7761 PROTEIN"/>
    <property type="match status" value="1"/>
</dbReference>
<evidence type="ECO:0000313" key="1">
    <source>
        <dbReference type="EMBL" id="MCY1009653.1"/>
    </source>
</evidence>
<dbReference type="RefSeq" id="WP_267772322.1">
    <property type="nucleotide sequence ID" value="NZ_JAPNKE010000002.1"/>
</dbReference>
<gene>
    <name evidence="1" type="ORF">OV079_29630</name>
</gene>
<reference evidence="1" key="1">
    <citation type="submission" date="2022-11" db="EMBL/GenBank/DDBJ databases">
        <title>Minimal conservation of predation-associated metabolite biosynthetic gene clusters underscores biosynthetic potential of Myxococcota including descriptions for ten novel species: Archangium lansinium sp. nov., Myxococcus landrumus sp. nov., Nannocystis bai.</title>
        <authorList>
            <person name="Ahearne A."/>
            <person name="Stevens C."/>
            <person name="Phillips K."/>
        </authorList>
    </citation>
    <scope>NUCLEOTIDE SEQUENCE</scope>
    <source>
        <strain evidence="1">Na p29</strain>
    </source>
</reference>
<accession>A0A9X3ESX0</accession>
<sequence length="131" mass="14353">MTTTATTYDHGVPWEAGFGVTQGYRANGTIYISGQFSHDMQGTFVGEGDFEAQVRQTLENLDRVLAGFGVTRSNLAEIVVYLTNPREHFDRCVALYKEYMGSHRAAGTLVGVSGLAFPHQLIEIRAVAHAD</sequence>
<dbReference type="Proteomes" id="UP001150924">
    <property type="component" value="Unassembled WGS sequence"/>
</dbReference>
<dbReference type="CDD" id="cd00448">
    <property type="entry name" value="YjgF_YER057c_UK114_family"/>
    <property type="match status" value="1"/>
</dbReference>
<protein>
    <submittedName>
        <fullName evidence="1">RidA family protein</fullName>
    </submittedName>
</protein>
<organism evidence="1 2">
    <name type="scientific">Nannocystis pusilla</name>
    <dbReference type="NCBI Taxonomy" id="889268"/>
    <lineage>
        <taxon>Bacteria</taxon>
        <taxon>Pseudomonadati</taxon>
        <taxon>Myxococcota</taxon>
        <taxon>Polyangia</taxon>
        <taxon>Nannocystales</taxon>
        <taxon>Nannocystaceae</taxon>
        <taxon>Nannocystis</taxon>
    </lineage>
</organism>
<dbReference type="Pfam" id="PF01042">
    <property type="entry name" value="Ribonuc_L-PSP"/>
    <property type="match status" value="1"/>
</dbReference>
<dbReference type="AlphaFoldDB" id="A0A9X3ESX0"/>
<name>A0A9X3ESX0_9BACT</name>
<dbReference type="EMBL" id="JAPNKE010000002">
    <property type="protein sequence ID" value="MCY1009653.1"/>
    <property type="molecule type" value="Genomic_DNA"/>
</dbReference>
<keyword evidence="2" id="KW-1185">Reference proteome</keyword>
<evidence type="ECO:0000313" key="2">
    <source>
        <dbReference type="Proteomes" id="UP001150924"/>
    </source>
</evidence>
<comment type="caution">
    <text evidence="1">The sequence shown here is derived from an EMBL/GenBank/DDBJ whole genome shotgun (WGS) entry which is preliminary data.</text>
</comment>
<dbReference type="SUPFAM" id="SSF55298">
    <property type="entry name" value="YjgF-like"/>
    <property type="match status" value="1"/>
</dbReference>
<dbReference type="InterPro" id="IPR035959">
    <property type="entry name" value="RutC-like_sf"/>
</dbReference>
<dbReference type="PANTHER" id="PTHR43857:SF1">
    <property type="entry name" value="YJGH FAMILY PROTEIN"/>
    <property type="match status" value="1"/>
</dbReference>